<name>A0ABP9Q0K7_9ACTN</name>
<evidence type="ECO:0000313" key="2">
    <source>
        <dbReference type="EMBL" id="GAA5152953.1"/>
    </source>
</evidence>
<comment type="caution">
    <text evidence="2">The sequence shown here is derived from an EMBL/GenBank/DDBJ whole genome shotgun (WGS) entry which is preliminary data.</text>
</comment>
<feature type="transmembrane region" description="Helical" evidence="1">
    <location>
        <begin position="145"/>
        <end position="166"/>
    </location>
</feature>
<keyword evidence="1" id="KW-1133">Transmembrane helix</keyword>
<feature type="transmembrane region" description="Helical" evidence="1">
    <location>
        <begin position="560"/>
        <end position="580"/>
    </location>
</feature>
<feature type="transmembrane region" description="Helical" evidence="1">
    <location>
        <begin position="33"/>
        <end position="53"/>
    </location>
</feature>
<reference evidence="3" key="1">
    <citation type="journal article" date="2019" name="Int. J. Syst. Evol. Microbiol.">
        <title>The Global Catalogue of Microorganisms (GCM) 10K type strain sequencing project: providing services to taxonomists for standard genome sequencing and annotation.</title>
        <authorList>
            <consortium name="The Broad Institute Genomics Platform"/>
            <consortium name="The Broad Institute Genome Sequencing Center for Infectious Disease"/>
            <person name="Wu L."/>
            <person name="Ma J."/>
        </authorList>
    </citation>
    <scope>NUCLEOTIDE SEQUENCE [LARGE SCALE GENOMIC DNA]</scope>
    <source>
        <strain evidence="3">JCM 18459</strain>
    </source>
</reference>
<feature type="transmembrane region" description="Helical" evidence="1">
    <location>
        <begin position="312"/>
        <end position="331"/>
    </location>
</feature>
<feature type="transmembrane region" description="Helical" evidence="1">
    <location>
        <begin position="219"/>
        <end position="237"/>
    </location>
</feature>
<evidence type="ECO:0008006" key="4">
    <source>
        <dbReference type="Google" id="ProtNLM"/>
    </source>
</evidence>
<feature type="transmembrane region" description="Helical" evidence="1">
    <location>
        <begin position="103"/>
        <end position="124"/>
    </location>
</feature>
<accession>A0ABP9Q0K7</accession>
<proteinExistence type="predicted"/>
<evidence type="ECO:0000313" key="3">
    <source>
        <dbReference type="Proteomes" id="UP001500221"/>
    </source>
</evidence>
<gene>
    <name evidence="2" type="ORF">GCM10023340_34150</name>
</gene>
<feature type="transmembrane region" description="Helical" evidence="1">
    <location>
        <begin position="282"/>
        <end position="300"/>
    </location>
</feature>
<feature type="transmembrane region" description="Helical" evidence="1">
    <location>
        <begin position="357"/>
        <end position="378"/>
    </location>
</feature>
<keyword evidence="3" id="KW-1185">Reference proteome</keyword>
<dbReference type="EMBL" id="BAABKG010000004">
    <property type="protein sequence ID" value="GAA5152953.1"/>
    <property type="molecule type" value="Genomic_DNA"/>
</dbReference>
<keyword evidence="1" id="KW-0812">Transmembrane</keyword>
<sequence>MLVISVQVAGGQHRVCAVAERSAWGRAAARSAWAAWAAWPLLLAVVLLAPLLVSGGIPLARDLVFVPRQPFSDAVLGLTDGSPRAVPLDAVVSLLTLLVDGEVLARLVLPLSVALAGWGVLRVLAGWGTAPRLAASAMAVWNPFVVERLALGQWALLLAYGCLPWIAVAATRHRRDGAARDGAAALAWTALASLTPTGGLLALATLLACGARRSRPATVVGLVGVLLQAPWVVAALLSGAGVSDPAGVAAFAPDTEAASGPVVALLGLGGIWDAAAEPATRTTWVAVAAAVIVVMVVAVGWPRLHRAWSRDLVRPTVVAAAGAALALLSAVGPGQEVLRWAVETVPGAGLLRDGQKLLAPAVLLVAVALGGAVARVEAWLADRDADVRRAALLPLLAAPVVLLPDATTVTWPTVEPVVVPADLREAVTVVDGTPDDELVVTLPWRSYRSVGWGNGLTASDPMTRWSSARVVTDDDLVVGSTAVEGESAVASRVDAALSGGAGPERLGGLGVGRVVVYRDAPGADEVDVAGLSLIFEGPHVAVYAVPDPRPVPPVGGARRAAVVGAHLGFGVIALGCLAVARRRRTAGASDARARRVSAGRRPV</sequence>
<evidence type="ECO:0000256" key="1">
    <source>
        <dbReference type="SAM" id="Phobius"/>
    </source>
</evidence>
<keyword evidence="1" id="KW-0472">Membrane</keyword>
<feature type="transmembrane region" description="Helical" evidence="1">
    <location>
        <begin position="186"/>
        <end position="207"/>
    </location>
</feature>
<protein>
    <recommendedName>
        <fullName evidence="4">YfhO family protein</fullName>
    </recommendedName>
</protein>
<feature type="transmembrane region" description="Helical" evidence="1">
    <location>
        <begin position="390"/>
        <end position="411"/>
    </location>
</feature>
<dbReference type="Proteomes" id="UP001500221">
    <property type="component" value="Unassembled WGS sequence"/>
</dbReference>
<organism evidence="2 3">
    <name type="scientific">Nocardioides marinquilinus</name>
    <dbReference type="NCBI Taxonomy" id="1210400"/>
    <lineage>
        <taxon>Bacteria</taxon>
        <taxon>Bacillati</taxon>
        <taxon>Actinomycetota</taxon>
        <taxon>Actinomycetes</taxon>
        <taxon>Propionibacteriales</taxon>
        <taxon>Nocardioidaceae</taxon>
        <taxon>Nocardioides</taxon>
    </lineage>
</organism>